<evidence type="ECO:0000256" key="1">
    <source>
        <dbReference type="ARBA" id="ARBA00004123"/>
    </source>
</evidence>
<evidence type="ECO:0000313" key="9">
    <source>
        <dbReference type="Proteomes" id="UP001324115"/>
    </source>
</evidence>
<dbReference type="PANTHER" id="PTHR21654:SF7">
    <property type="entry name" value="HOMEODOMAIN-LIKE SUPERFAMILY PROTEIN"/>
    <property type="match status" value="1"/>
</dbReference>
<feature type="compositionally biased region" description="Low complexity" evidence="6">
    <location>
        <begin position="66"/>
        <end position="75"/>
    </location>
</feature>
<accession>A0AAN7FCU7</accession>
<dbReference type="Gene3D" id="1.10.10.60">
    <property type="entry name" value="Homeodomain-like"/>
    <property type="match status" value="1"/>
</dbReference>
<evidence type="ECO:0000256" key="6">
    <source>
        <dbReference type="SAM" id="MobiDB-lite"/>
    </source>
</evidence>
<keyword evidence="3" id="KW-0238">DNA-binding</keyword>
<sequence length="400" mass="45406">MEGFTGDGEIQSPEEPFHGHVAPFPDTTELIYANPPPAINFSPVELIPQRHSLPPQKLRPIRRSPPESSELPEPTLAGTLATYSAEEEDAGFLAACKEVCAVNRVAGNGDGECFETPKRVGSGTCCWGPNDEGRVLDELEAASSSSLDEDDDNDDDDDYTSANINEPINRKRKRKPSKKLKGFLESLVAKVMERQERMHMELMEVIEKREQERRIREEAWRQQEMDRMKREEEVRAQEMSRSLALISFIQNILGDEIQVPQPLITRCKEEDGSEVGMQNEVKCDPNNKKWLEAEVQALITLRTTLEHKFRPTGSRGSIWEEISVELYNMGYNRSAKKCKEKWDNMNKYFRRSMESGKKHAANGKACQYFHDLNILYGNGLVNPGNNVKNANTENEAKSEN</sequence>
<proteinExistence type="predicted"/>
<feature type="domain" description="Myb-like" evidence="7">
    <location>
        <begin position="282"/>
        <end position="346"/>
    </location>
</feature>
<dbReference type="GO" id="GO:0003677">
    <property type="term" value="F:DNA binding"/>
    <property type="evidence" value="ECO:0007669"/>
    <property type="project" value="UniProtKB-KW"/>
</dbReference>
<dbReference type="PANTHER" id="PTHR21654">
    <property type="entry name" value="FI21293P1"/>
    <property type="match status" value="1"/>
</dbReference>
<evidence type="ECO:0000256" key="3">
    <source>
        <dbReference type="ARBA" id="ARBA00023125"/>
    </source>
</evidence>
<dbReference type="InterPro" id="IPR044822">
    <property type="entry name" value="Myb_DNA-bind_4"/>
</dbReference>
<evidence type="ECO:0000259" key="7">
    <source>
        <dbReference type="PROSITE" id="PS50090"/>
    </source>
</evidence>
<comment type="subcellular location">
    <subcellularLocation>
        <location evidence="1">Nucleus</location>
    </subcellularLocation>
</comment>
<evidence type="ECO:0000256" key="2">
    <source>
        <dbReference type="ARBA" id="ARBA00023015"/>
    </source>
</evidence>
<dbReference type="GO" id="GO:0006355">
    <property type="term" value="P:regulation of DNA-templated transcription"/>
    <property type="evidence" value="ECO:0007669"/>
    <property type="project" value="UniProtKB-ARBA"/>
</dbReference>
<evidence type="ECO:0000313" key="8">
    <source>
        <dbReference type="EMBL" id="KAK4588650.1"/>
    </source>
</evidence>
<dbReference type="Pfam" id="PF13837">
    <property type="entry name" value="Myb_DNA-bind_4"/>
    <property type="match status" value="1"/>
</dbReference>
<feature type="compositionally biased region" description="Acidic residues" evidence="6">
    <location>
        <begin position="147"/>
        <end position="159"/>
    </location>
</feature>
<gene>
    <name evidence="8" type="ORF">RGQ29_019600</name>
</gene>
<feature type="region of interest" description="Disordered" evidence="6">
    <location>
        <begin position="142"/>
        <end position="164"/>
    </location>
</feature>
<keyword evidence="9" id="KW-1185">Reference proteome</keyword>
<keyword evidence="4" id="KW-0804">Transcription</keyword>
<keyword evidence="2" id="KW-0805">Transcription regulation</keyword>
<feature type="region of interest" description="Disordered" evidence="6">
    <location>
        <begin position="1"/>
        <end position="75"/>
    </location>
</feature>
<dbReference type="EMBL" id="JAXUIC010000005">
    <property type="protein sequence ID" value="KAK4588650.1"/>
    <property type="molecule type" value="Genomic_DNA"/>
</dbReference>
<dbReference type="GO" id="GO:0005634">
    <property type="term" value="C:nucleus"/>
    <property type="evidence" value="ECO:0007669"/>
    <property type="project" value="UniProtKB-SubCell"/>
</dbReference>
<dbReference type="CDD" id="cd12203">
    <property type="entry name" value="GT1"/>
    <property type="match status" value="1"/>
</dbReference>
<protein>
    <recommendedName>
        <fullName evidence="7">Myb-like domain-containing protein</fullName>
    </recommendedName>
</protein>
<dbReference type="Proteomes" id="UP001324115">
    <property type="component" value="Unassembled WGS sequence"/>
</dbReference>
<dbReference type="PROSITE" id="PS50090">
    <property type="entry name" value="MYB_LIKE"/>
    <property type="match status" value="1"/>
</dbReference>
<dbReference type="AlphaFoldDB" id="A0AAN7FCU7"/>
<evidence type="ECO:0000256" key="5">
    <source>
        <dbReference type="ARBA" id="ARBA00023242"/>
    </source>
</evidence>
<keyword evidence="5" id="KW-0539">Nucleus</keyword>
<reference evidence="8 9" key="1">
    <citation type="journal article" date="2023" name="G3 (Bethesda)">
        <title>A haplotype-resolved chromosome-scale genome for Quercus rubra L. provides insights into the genetics of adaptive traits for red oak species.</title>
        <authorList>
            <person name="Kapoor B."/>
            <person name="Jenkins J."/>
            <person name="Schmutz J."/>
            <person name="Zhebentyayeva T."/>
            <person name="Kuelheim C."/>
            <person name="Coggeshall M."/>
            <person name="Heim C."/>
            <person name="Lasky J.R."/>
            <person name="Leites L."/>
            <person name="Islam-Faridi N."/>
            <person name="Romero-Severson J."/>
            <person name="DeLeo V.L."/>
            <person name="Lucas S.M."/>
            <person name="Lazic D."/>
            <person name="Gailing O."/>
            <person name="Carlson J."/>
            <person name="Staton M."/>
        </authorList>
    </citation>
    <scope>NUCLEOTIDE SEQUENCE [LARGE SCALE GENOMIC DNA]</scope>
    <source>
        <strain evidence="8">Pseudo-F2</strain>
    </source>
</reference>
<organism evidence="8 9">
    <name type="scientific">Quercus rubra</name>
    <name type="common">Northern red oak</name>
    <name type="synonym">Quercus borealis</name>
    <dbReference type="NCBI Taxonomy" id="3512"/>
    <lineage>
        <taxon>Eukaryota</taxon>
        <taxon>Viridiplantae</taxon>
        <taxon>Streptophyta</taxon>
        <taxon>Embryophyta</taxon>
        <taxon>Tracheophyta</taxon>
        <taxon>Spermatophyta</taxon>
        <taxon>Magnoliopsida</taxon>
        <taxon>eudicotyledons</taxon>
        <taxon>Gunneridae</taxon>
        <taxon>Pentapetalae</taxon>
        <taxon>rosids</taxon>
        <taxon>fabids</taxon>
        <taxon>Fagales</taxon>
        <taxon>Fagaceae</taxon>
        <taxon>Quercus</taxon>
    </lineage>
</organism>
<evidence type="ECO:0000256" key="4">
    <source>
        <dbReference type="ARBA" id="ARBA00023163"/>
    </source>
</evidence>
<dbReference type="InterPro" id="IPR001005">
    <property type="entry name" value="SANT/Myb"/>
</dbReference>
<dbReference type="FunFam" id="1.10.10.60:FF:000092">
    <property type="entry name" value="Trihelix transcription factor GT-2"/>
    <property type="match status" value="1"/>
</dbReference>
<comment type="caution">
    <text evidence="8">The sequence shown here is derived from an EMBL/GenBank/DDBJ whole genome shotgun (WGS) entry which is preliminary data.</text>
</comment>
<name>A0AAN7FCU7_QUERU</name>